<dbReference type="RefSeq" id="WP_225564640.1">
    <property type="nucleotide sequence ID" value="NZ_JAIXCQ010000003.1"/>
</dbReference>
<dbReference type="EMBL" id="JAIXCQ010000003">
    <property type="protein sequence ID" value="MCA5892879.1"/>
    <property type="molecule type" value="Genomic_DNA"/>
</dbReference>
<protein>
    <submittedName>
        <fullName evidence="1">Uncharacterized protein</fullName>
    </submittedName>
</protein>
<evidence type="ECO:0000313" key="2">
    <source>
        <dbReference type="Proteomes" id="UP001319870"/>
    </source>
</evidence>
<proteinExistence type="predicted"/>
<accession>A0ABS7ZGA1</accession>
<dbReference type="Proteomes" id="UP001319870">
    <property type="component" value="Unassembled WGS sequence"/>
</dbReference>
<keyword evidence="2" id="KW-1185">Reference proteome</keyword>
<gene>
    <name evidence="1" type="ORF">LEP48_05855</name>
</gene>
<sequence length="144" mass="15642">MNDATEIHVHALSNADSLGYLGQQAVAKATGDHEYRIVGGHMVRLLLQVYPTRNATLRSTLDADAAVGDVEVIGPIRDQLIAQDSEQEGGNVFSKVLDTDQRVEINLLLARHGSSQGIRPQDVPGVGQVDTLPSFWLHQALPWP</sequence>
<reference evidence="1 2" key="1">
    <citation type="submission" date="2021-09" db="EMBL/GenBank/DDBJ databases">
        <title>Isoptericola luteus sp. nov., a novel bacterium isolated from Harbin, the capital city of Heilongjiang province.</title>
        <authorList>
            <person name="Li J."/>
        </authorList>
    </citation>
    <scope>NUCLEOTIDE SEQUENCE [LARGE SCALE GENOMIC DNA]</scope>
    <source>
        <strain evidence="1 2">NEAU-Y5</strain>
    </source>
</reference>
<organism evidence="1 2">
    <name type="scientific">Isoptericola luteus</name>
    <dbReference type="NCBI Taxonomy" id="2879484"/>
    <lineage>
        <taxon>Bacteria</taxon>
        <taxon>Bacillati</taxon>
        <taxon>Actinomycetota</taxon>
        <taxon>Actinomycetes</taxon>
        <taxon>Micrococcales</taxon>
        <taxon>Promicromonosporaceae</taxon>
        <taxon>Isoptericola</taxon>
    </lineage>
</organism>
<evidence type="ECO:0000313" key="1">
    <source>
        <dbReference type="EMBL" id="MCA5892879.1"/>
    </source>
</evidence>
<comment type="caution">
    <text evidence="1">The sequence shown here is derived from an EMBL/GenBank/DDBJ whole genome shotgun (WGS) entry which is preliminary data.</text>
</comment>
<name>A0ABS7ZGA1_9MICO</name>